<dbReference type="InterPro" id="IPR040026">
    <property type="entry name" value="FliD"/>
</dbReference>
<feature type="domain" description="Flagellar hook-associated protein 2 N-terminal" evidence="6">
    <location>
        <begin position="8"/>
        <end position="103"/>
    </location>
</feature>
<dbReference type="GO" id="GO:0071973">
    <property type="term" value="P:bacterial-type flagellum-dependent cell motility"/>
    <property type="evidence" value="ECO:0007669"/>
    <property type="project" value="TreeGrafter"/>
</dbReference>
<comment type="function">
    <text evidence="5">Required for morphogenesis and for the elongation of the flagellar filament by facilitating polymerization of the flagellin monomers at the tip of growing filament. Forms a capping structure, which prevents flagellin subunits (transported through the central channel of the flagellum) from leaking out without polymerization at the distal end.</text>
</comment>
<dbReference type="PANTHER" id="PTHR30288">
    <property type="entry name" value="FLAGELLAR CAP/ASSEMBLY PROTEIN FLID"/>
    <property type="match status" value="1"/>
</dbReference>
<evidence type="ECO:0000259" key="7">
    <source>
        <dbReference type="Pfam" id="PF07195"/>
    </source>
</evidence>
<dbReference type="Pfam" id="PF07195">
    <property type="entry name" value="FliD_C"/>
    <property type="match status" value="1"/>
</dbReference>
<dbReference type="GO" id="GO:0007155">
    <property type="term" value="P:cell adhesion"/>
    <property type="evidence" value="ECO:0007669"/>
    <property type="project" value="InterPro"/>
</dbReference>
<evidence type="ECO:0000256" key="5">
    <source>
        <dbReference type="RuleBase" id="RU362066"/>
    </source>
</evidence>
<dbReference type="GO" id="GO:0009424">
    <property type="term" value="C:bacterial-type flagellum hook"/>
    <property type="evidence" value="ECO:0007669"/>
    <property type="project" value="UniProtKB-UniRule"/>
</dbReference>
<keyword evidence="8" id="KW-0969">Cilium</keyword>
<evidence type="ECO:0000256" key="3">
    <source>
        <dbReference type="ARBA" id="ARBA00023054"/>
    </source>
</evidence>
<accession>A0A3D8PMR3</accession>
<dbReference type="EMBL" id="PIOC01000024">
    <property type="protein sequence ID" value="RDW16521.1"/>
    <property type="molecule type" value="Genomic_DNA"/>
</dbReference>
<name>A0A3D8PMR3_9BACI</name>
<dbReference type="Pfam" id="PF02465">
    <property type="entry name" value="FliD_N"/>
    <property type="match status" value="1"/>
</dbReference>
<keyword evidence="3" id="KW-0175">Coiled coil</keyword>
<sequence>MRIGGLASGIDTDNIIKELMAAERLPLDKMEQNKTKYEWQRDAFRDINTKIAEFDKMILDMKLSKTYETKKVSSSQESAVTATGSSSAMNGTYSFEVKQLATAEVHVGTLTPENKLNLNAKLGTDYEGTHTITTYDEKGKAIEFKFEIKSTDTLNDVFKTINSKEIDGKKSNVRISYDEINNKVFLEATRTGKYNTDPIAVNNNEISFSSNSVNNLFSGLLSFSGAKDAIPAQKGVNAKFTYNGVPDLESKNNNYTLNGITFQFNDVTDKAAKLTVTSDTDAAVKKITEFVDKYNELVDALNATQNEAKYRDYPPLTEEQRKEMSEKEIELWEEKAKSGLLKGESIVTSALFDMRSGWYEKVENDGAFSFLSELGISTTRDYLDGGKLEIDQTINKDGKTKLEAALESDPASVQKLFSNSNEGTDRGLLNRLQDALKQTVGKIEARAGKGTSTLDNYTLGKRVKSLDEQIAAFEDRLKQIEDRYWRQFTAMEQAISMMNNQSSMLMSFGGNGM</sequence>
<feature type="domain" description="Flagellar hook-associated protein 2 C-terminal" evidence="7">
    <location>
        <begin position="236"/>
        <end position="500"/>
    </location>
</feature>
<dbReference type="Proteomes" id="UP000257143">
    <property type="component" value="Unassembled WGS sequence"/>
</dbReference>
<keyword evidence="4 5" id="KW-0975">Bacterial flagellum</keyword>
<evidence type="ECO:0000313" key="8">
    <source>
        <dbReference type="EMBL" id="RDW16521.1"/>
    </source>
</evidence>
<organism evidence="8 9">
    <name type="scientific">Oceanobacillus arenosus</name>
    <dbReference type="NCBI Taxonomy" id="1229153"/>
    <lineage>
        <taxon>Bacteria</taxon>
        <taxon>Bacillati</taxon>
        <taxon>Bacillota</taxon>
        <taxon>Bacilli</taxon>
        <taxon>Bacillales</taxon>
        <taxon>Bacillaceae</taxon>
        <taxon>Oceanobacillus</taxon>
    </lineage>
</organism>
<comment type="subunit">
    <text evidence="2 5">Homopentamer.</text>
</comment>
<comment type="caution">
    <text evidence="8">The sequence shown here is derived from an EMBL/GenBank/DDBJ whole genome shotgun (WGS) entry which is preliminary data.</text>
</comment>
<dbReference type="InterPro" id="IPR003481">
    <property type="entry name" value="FliD_N"/>
</dbReference>
<evidence type="ECO:0000259" key="6">
    <source>
        <dbReference type="Pfam" id="PF02465"/>
    </source>
</evidence>
<dbReference type="RefSeq" id="WP_115774319.1">
    <property type="nucleotide sequence ID" value="NZ_PIOC01000024.1"/>
</dbReference>
<dbReference type="GO" id="GO:0005576">
    <property type="term" value="C:extracellular region"/>
    <property type="evidence" value="ECO:0007669"/>
    <property type="project" value="UniProtKB-SubCell"/>
</dbReference>
<dbReference type="AlphaFoldDB" id="A0A3D8PMR3"/>
<keyword evidence="5" id="KW-0964">Secreted</keyword>
<dbReference type="PANTHER" id="PTHR30288:SF0">
    <property type="entry name" value="FLAGELLAR HOOK-ASSOCIATED PROTEIN 2"/>
    <property type="match status" value="1"/>
</dbReference>
<evidence type="ECO:0000256" key="2">
    <source>
        <dbReference type="ARBA" id="ARBA00011255"/>
    </source>
</evidence>
<keyword evidence="8" id="KW-0282">Flagellum</keyword>
<dbReference type="OrthoDB" id="9776025at2"/>
<comment type="subcellular location">
    <subcellularLocation>
        <location evidence="5">Secreted</location>
    </subcellularLocation>
    <subcellularLocation>
        <location evidence="5">Bacterial flagellum</location>
    </subcellularLocation>
</comment>
<dbReference type="NCBIfam" id="NF005833">
    <property type="entry name" value="PRK07737.1"/>
    <property type="match status" value="1"/>
</dbReference>
<reference evidence="9" key="1">
    <citation type="submission" date="2017-11" db="EMBL/GenBank/DDBJ databases">
        <authorList>
            <person name="Zhu W."/>
        </authorList>
    </citation>
    <scope>NUCLEOTIDE SEQUENCE [LARGE SCALE GENOMIC DNA]</scope>
    <source>
        <strain evidence="9">CAU 1183</strain>
    </source>
</reference>
<dbReference type="InterPro" id="IPR010809">
    <property type="entry name" value="FliD_C"/>
</dbReference>
<evidence type="ECO:0000256" key="4">
    <source>
        <dbReference type="ARBA" id="ARBA00023143"/>
    </source>
</evidence>
<dbReference type="GO" id="GO:0009421">
    <property type="term" value="C:bacterial-type flagellum filament cap"/>
    <property type="evidence" value="ECO:0007669"/>
    <property type="project" value="InterPro"/>
</dbReference>
<comment type="similarity">
    <text evidence="1 5">Belongs to the FliD family.</text>
</comment>
<gene>
    <name evidence="8" type="ORF">CWR48_15870</name>
</gene>
<protein>
    <recommendedName>
        <fullName evidence="5">Flagellar hook-associated protein 2</fullName>
        <shortName evidence="5">HAP2</shortName>
    </recommendedName>
    <alternativeName>
        <fullName evidence="5">Flagellar cap protein</fullName>
    </alternativeName>
</protein>
<evidence type="ECO:0000256" key="1">
    <source>
        <dbReference type="ARBA" id="ARBA00009764"/>
    </source>
</evidence>
<proteinExistence type="inferred from homology"/>
<keyword evidence="8" id="KW-0966">Cell projection</keyword>
<keyword evidence="9" id="KW-1185">Reference proteome</keyword>
<evidence type="ECO:0000313" key="9">
    <source>
        <dbReference type="Proteomes" id="UP000257143"/>
    </source>
</evidence>